<protein>
    <submittedName>
        <fullName evidence="1">Uncharacterized protein</fullName>
    </submittedName>
</protein>
<evidence type="ECO:0000313" key="2">
    <source>
        <dbReference type="Proteomes" id="UP000000719"/>
    </source>
</evidence>
<dbReference type="STRING" id="373903.Hore_05570"/>
<dbReference type="HOGENOM" id="CLU_2973157_0_0_9"/>
<dbReference type="AlphaFoldDB" id="B8D287"/>
<name>B8D287_HALOH</name>
<accession>B8D287</accession>
<reference evidence="1 2" key="1">
    <citation type="journal article" date="2009" name="PLoS ONE">
        <title>Genome analysis of the anaerobic thermohalophilic bacterium Halothermothrix orenii.</title>
        <authorList>
            <person name="Mavromatis K."/>
            <person name="Ivanova N."/>
            <person name="Anderson I."/>
            <person name="Lykidis A."/>
            <person name="Hooper S.D."/>
            <person name="Sun H."/>
            <person name="Kunin V."/>
            <person name="Lapidus A."/>
            <person name="Hugenholtz P."/>
            <person name="Patel B."/>
            <person name="Kyrpides N.C."/>
        </authorList>
    </citation>
    <scope>NUCLEOTIDE SEQUENCE [LARGE SCALE GENOMIC DNA]</scope>
    <source>
        <strain evidence="2">H 168 / OCM 544 / DSM 9562</strain>
    </source>
</reference>
<keyword evidence="2" id="KW-1185">Reference proteome</keyword>
<dbReference type="KEGG" id="hor:Hore_05570"/>
<evidence type="ECO:0000313" key="1">
    <source>
        <dbReference type="EMBL" id="ACL69314.1"/>
    </source>
</evidence>
<gene>
    <name evidence="1" type="ordered locus">Hore_05570</name>
</gene>
<organism evidence="1 2">
    <name type="scientific">Halothermothrix orenii (strain H 168 / OCM 544 / DSM 9562)</name>
    <dbReference type="NCBI Taxonomy" id="373903"/>
    <lineage>
        <taxon>Bacteria</taxon>
        <taxon>Bacillati</taxon>
        <taxon>Bacillota</taxon>
        <taxon>Clostridia</taxon>
        <taxon>Halanaerobiales</taxon>
        <taxon>Halothermotrichaceae</taxon>
        <taxon>Halothermothrix</taxon>
    </lineage>
</organism>
<dbReference type="EMBL" id="CP001098">
    <property type="protein sequence ID" value="ACL69314.1"/>
    <property type="molecule type" value="Genomic_DNA"/>
</dbReference>
<sequence>MSPAESTPGETYLKTTSELAGGTLLKPVFLPGKNRYFSKRVMDYHNQLGWNRGPSPSL</sequence>
<proteinExistence type="predicted"/>
<dbReference type="Proteomes" id="UP000000719">
    <property type="component" value="Chromosome"/>
</dbReference>